<evidence type="ECO:0000313" key="3">
    <source>
        <dbReference type="Proteomes" id="UP000008021"/>
    </source>
</evidence>
<dbReference type="AlphaFoldDB" id="A0A0E0BZG7"/>
<reference evidence="2" key="2">
    <citation type="submission" date="2018-05" db="EMBL/GenBank/DDBJ databases">
        <title>OmerRS3 (Oryza meridionalis Reference Sequence Version 3).</title>
        <authorList>
            <person name="Zhang J."/>
            <person name="Kudrna D."/>
            <person name="Lee S."/>
            <person name="Talag J."/>
            <person name="Welchert J."/>
            <person name="Wing R.A."/>
        </authorList>
    </citation>
    <scope>NUCLEOTIDE SEQUENCE [LARGE SCALE GENOMIC DNA]</scope>
    <source>
        <strain evidence="2">cv. OR44</strain>
    </source>
</reference>
<dbReference type="InterPro" id="IPR052858">
    <property type="entry name" value="E3_ubiquitin-ligase_LIN"/>
</dbReference>
<feature type="region of interest" description="Disordered" evidence="1">
    <location>
        <begin position="181"/>
        <end position="327"/>
    </location>
</feature>
<dbReference type="Gramene" id="OMERI01G08220.3">
    <property type="protein sequence ID" value="OMERI01G08220.3"/>
    <property type="gene ID" value="OMERI01G08220"/>
</dbReference>
<evidence type="ECO:0000256" key="1">
    <source>
        <dbReference type="SAM" id="MobiDB-lite"/>
    </source>
</evidence>
<feature type="compositionally biased region" description="Low complexity" evidence="1">
    <location>
        <begin position="249"/>
        <end position="263"/>
    </location>
</feature>
<keyword evidence="3" id="KW-1185">Reference proteome</keyword>
<dbReference type="HOGENOM" id="CLU_850948_0_0_1"/>
<dbReference type="Proteomes" id="UP000008021">
    <property type="component" value="Chromosome 1"/>
</dbReference>
<evidence type="ECO:0000313" key="2">
    <source>
        <dbReference type="EnsemblPlants" id="OMERI01G08220.3"/>
    </source>
</evidence>
<dbReference type="PANTHER" id="PTHR47446">
    <property type="entry name" value="RING-TYPE E3 UBIQUITIN TRANSFERASE"/>
    <property type="match status" value="1"/>
</dbReference>
<dbReference type="PANTHER" id="PTHR47446:SF2">
    <property type="entry name" value="RING-TYPE E3 UBIQUITIN TRANSFERASE"/>
    <property type="match status" value="1"/>
</dbReference>
<protein>
    <submittedName>
        <fullName evidence="2">Uncharacterized protein</fullName>
    </submittedName>
</protein>
<accession>A0A0E0BZG7</accession>
<proteinExistence type="predicted"/>
<organism evidence="2">
    <name type="scientific">Oryza meridionalis</name>
    <dbReference type="NCBI Taxonomy" id="40149"/>
    <lineage>
        <taxon>Eukaryota</taxon>
        <taxon>Viridiplantae</taxon>
        <taxon>Streptophyta</taxon>
        <taxon>Embryophyta</taxon>
        <taxon>Tracheophyta</taxon>
        <taxon>Spermatophyta</taxon>
        <taxon>Magnoliopsida</taxon>
        <taxon>Liliopsida</taxon>
        <taxon>Poales</taxon>
        <taxon>Poaceae</taxon>
        <taxon>BOP clade</taxon>
        <taxon>Oryzoideae</taxon>
        <taxon>Oryzeae</taxon>
        <taxon>Oryzinae</taxon>
        <taxon>Oryza</taxon>
    </lineage>
</organism>
<sequence length="327" mass="33892">MAGPTPTYSSVVAHTAAFLAELIADPLLRRHLLSAAAAAGGGGRQQQHPAATLQALSLVSDALDTAASAPPSLSSLRAAERLLLSLAAATPLSCLLLALASASRRRGGAAAAAAAAAASRRGEDGSVETAAMSAMRVLSLMSGAQAQEMRELEREYEKVLNANCTAYALYLKKILEAGDAAKETYSPPPPPPELGSGKGRRELMRPPSLYPQRVPPHLIVQQQPSPSPSPTGRGSPVARLRAEHSPATPSSDVSMEDSPSSSELLAGREEKHTASPLSQPGRARPRGEEDDDDDVAAMLSPEHASARLQSNTVPDVTMATPRAAADS</sequence>
<dbReference type="EnsemblPlants" id="OMERI01G08220.3">
    <property type="protein sequence ID" value="OMERI01G08220.3"/>
    <property type="gene ID" value="OMERI01G08220"/>
</dbReference>
<reference evidence="2" key="1">
    <citation type="submission" date="2015-04" db="UniProtKB">
        <authorList>
            <consortium name="EnsemblPlants"/>
        </authorList>
    </citation>
    <scope>IDENTIFICATION</scope>
</reference>
<name>A0A0E0BZG7_9ORYZ</name>